<dbReference type="EMBL" id="BK014782">
    <property type="protein sequence ID" value="DAD75414.1"/>
    <property type="molecule type" value="Genomic_DNA"/>
</dbReference>
<reference evidence="1" key="1">
    <citation type="journal article" date="2021" name="Proc. Natl. Acad. Sci. U.S.A.">
        <title>A Catalog of Tens of Thousands of Viruses from Human Metagenomes Reveals Hidden Associations with Chronic Diseases.</title>
        <authorList>
            <person name="Tisza M.J."/>
            <person name="Buck C.B."/>
        </authorList>
    </citation>
    <scope>NUCLEOTIDE SEQUENCE</scope>
    <source>
        <strain evidence="1">Ctqw35</strain>
    </source>
</reference>
<protein>
    <submittedName>
        <fullName evidence="1">Uncharacterized protein</fullName>
    </submittedName>
</protein>
<evidence type="ECO:0000313" key="1">
    <source>
        <dbReference type="EMBL" id="DAD75414.1"/>
    </source>
</evidence>
<accession>A0A8S5LZN7</accession>
<organism evidence="1">
    <name type="scientific">Siphoviridae sp. ctqw35</name>
    <dbReference type="NCBI Taxonomy" id="2826471"/>
    <lineage>
        <taxon>Viruses</taxon>
        <taxon>Duplodnaviria</taxon>
        <taxon>Heunggongvirae</taxon>
        <taxon>Uroviricota</taxon>
        <taxon>Caudoviricetes</taxon>
    </lineage>
</organism>
<proteinExistence type="predicted"/>
<sequence length="308" mass="36400">MKVSNEFVRIRTGNKEKIFRNLILNKYLKLYADSFLQFKDKTLNACLINFTHDNNITEDSTSMGYDLPIIADSRDIFQKNSPTQITTEYYYRRQISGEDIYISNNYKQWFGSTIKDIGFAHYDYGTQKYKLYAYLNVSAYNVVLQENQPLAVVRQDKVTSDYDFWSNSPRVNAPFHLSTDGFKDIVGFEATYYYPKLYSIGFGELPYYLQKEYKVEELDITQNNNVITIDGVQGNYLSDTLYMSPDILMSEDLFMREATWRYLVYTFHLWKRENPESDNYVDSGLNYAQYLELRQHGKLDLSVKYERN</sequence>
<name>A0A8S5LZN7_9CAUD</name>